<evidence type="ECO:0000313" key="17">
    <source>
        <dbReference type="Proteomes" id="UP000774130"/>
    </source>
</evidence>
<evidence type="ECO:0000256" key="5">
    <source>
        <dbReference type="ARBA" id="ARBA00022605"/>
    </source>
</evidence>
<dbReference type="CDD" id="cd07035">
    <property type="entry name" value="TPP_PYR_POX_like"/>
    <property type="match status" value="1"/>
</dbReference>
<keyword evidence="8 12" id="KW-0460">Magnesium</keyword>
<organism evidence="16 17">
    <name type="scientific">Enterococcus alishanensis</name>
    <dbReference type="NCBI Taxonomy" id="1303817"/>
    <lineage>
        <taxon>Bacteria</taxon>
        <taxon>Bacillati</taxon>
        <taxon>Bacillota</taxon>
        <taxon>Bacilli</taxon>
        <taxon>Lactobacillales</taxon>
        <taxon>Enterococcaceae</taxon>
        <taxon>Enterococcus</taxon>
    </lineage>
</organism>
<dbReference type="InterPro" id="IPR012846">
    <property type="entry name" value="Acetolactate_synth_lsu"/>
</dbReference>
<reference evidence="16 17" key="1">
    <citation type="submission" date="2021-06" db="EMBL/GenBank/DDBJ databases">
        <title>Enterococcus alishanensis sp. nov., a novel lactic acid bacterium isolated from fresh coffee beans.</title>
        <authorList>
            <person name="Chen Y.-S."/>
        </authorList>
    </citation>
    <scope>NUCLEOTIDE SEQUENCE [LARGE SCALE GENOMIC DNA]</scope>
    <source>
        <strain evidence="16 17">ALS3</strain>
    </source>
</reference>
<keyword evidence="7 12" id="KW-0479">Metal-binding</keyword>
<protein>
    <recommendedName>
        <fullName evidence="4 12">Acetolactate synthase</fullName>
        <ecNumber evidence="4 12">2.2.1.6</ecNumber>
    </recommendedName>
</protein>
<evidence type="ECO:0000259" key="15">
    <source>
        <dbReference type="Pfam" id="PF02776"/>
    </source>
</evidence>
<proteinExistence type="inferred from homology"/>
<evidence type="ECO:0000256" key="12">
    <source>
        <dbReference type="RuleBase" id="RU003591"/>
    </source>
</evidence>
<dbReference type="InterPro" id="IPR011766">
    <property type="entry name" value="TPP_enzyme_TPP-bd"/>
</dbReference>
<dbReference type="InterPro" id="IPR000399">
    <property type="entry name" value="TPP-bd_CS"/>
</dbReference>
<name>A0ABS6TBV9_9ENTE</name>
<accession>A0ABS6TBV9</accession>
<evidence type="ECO:0000256" key="10">
    <source>
        <dbReference type="ARBA" id="ARBA00023304"/>
    </source>
</evidence>
<evidence type="ECO:0000256" key="9">
    <source>
        <dbReference type="ARBA" id="ARBA00023052"/>
    </source>
</evidence>
<dbReference type="EC" id="2.2.1.6" evidence="4 12"/>
<comment type="cofactor">
    <cofactor evidence="12">
        <name>thiamine diphosphate</name>
        <dbReference type="ChEBI" id="CHEBI:58937"/>
    </cofactor>
    <text evidence="12">Binds 1 thiamine pyrophosphate per subunit.</text>
</comment>
<evidence type="ECO:0000256" key="8">
    <source>
        <dbReference type="ARBA" id="ARBA00022842"/>
    </source>
</evidence>
<dbReference type="GO" id="GO:0003984">
    <property type="term" value="F:acetolactate synthase activity"/>
    <property type="evidence" value="ECO:0007669"/>
    <property type="project" value="UniProtKB-EC"/>
</dbReference>
<dbReference type="PANTHER" id="PTHR18968:SF13">
    <property type="entry name" value="ACETOLACTATE SYNTHASE CATALYTIC SUBUNIT, MITOCHONDRIAL"/>
    <property type="match status" value="1"/>
</dbReference>
<dbReference type="InterPro" id="IPR012001">
    <property type="entry name" value="Thiamin_PyroP_enz_TPP-bd_dom"/>
</dbReference>
<evidence type="ECO:0000256" key="11">
    <source>
        <dbReference type="ARBA" id="ARBA00048670"/>
    </source>
</evidence>
<comment type="pathway">
    <text evidence="2 12">Amino-acid biosynthesis; L-valine biosynthesis; L-valine from pyruvate: step 1/4.</text>
</comment>
<dbReference type="Pfam" id="PF00205">
    <property type="entry name" value="TPP_enzyme_M"/>
    <property type="match status" value="1"/>
</dbReference>
<keyword evidence="9 12" id="KW-0786">Thiamine pyrophosphate</keyword>
<evidence type="ECO:0000256" key="1">
    <source>
        <dbReference type="ARBA" id="ARBA00004974"/>
    </source>
</evidence>
<feature type="domain" description="Thiamine pyrophosphate enzyme N-terminal TPP-binding" evidence="15">
    <location>
        <begin position="7"/>
        <end position="120"/>
    </location>
</feature>
<dbReference type="InterPro" id="IPR012000">
    <property type="entry name" value="Thiamin_PyroP_enz_cen_dom"/>
</dbReference>
<keyword evidence="6 12" id="KW-0808">Transferase</keyword>
<comment type="similarity">
    <text evidence="3 12">Belongs to the TPP enzyme family.</text>
</comment>
<evidence type="ECO:0000256" key="4">
    <source>
        <dbReference type="ARBA" id="ARBA00013145"/>
    </source>
</evidence>
<comment type="pathway">
    <text evidence="1 12">Amino-acid biosynthesis; L-isoleucine biosynthesis; L-isoleucine from 2-oxobutanoate: step 1/4.</text>
</comment>
<dbReference type="Pfam" id="PF02776">
    <property type="entry name" value="TPP_enzyme_N"/>
    <property type="match status" value="1"/>
</dbReference>
<comment type="caution">
    <text evidence="16">The sequence shown here is derived from an EMBL/GenBank/DDBJ whole genome shotgun (WGS) entry which is preliminary data.</text>
</comment>
<evidence type="ECO:0000256" key="2">
    <source>
        <dbReference type="ARBA" id="ARBA00005025"/>
    </source>
</evidence>
<dbReference type="PROSITE" id="PS00187">
    <property type="entry name" value="TPP_ENZYMES"/>
    <property type="match status" value="1"/>
</dbReference>
<evidence type="ECO:0000256" key="6">
    <source>
        <dbReference type="ARBA" id="ARBA00022679"/>
    </source>
</evidence>
<dbReference type="Pfam" id="PF02775">
    <property type="entry name" value="TPP_enzyme_C"/>
    <property type="match status" value="1"/>
</dbReference>
<evidence type="ECO:0000259" key="13">
    <source>
        <dbReference type="Pfam" id="PF00205"/>
    </source>
</evidence>
<dbReference type="EMBL" id="JAHUZB010000002">
    <property type="protein sequence ID" value="MBV7390388.1"/>
    <property type="molecule type" value="Genomic_DNA"/>
</dbReference>
<feature type="domain" description="Thiamine pyrophosphate enzyme TPP-binding" evidence="14">
    <location>
        <begin position="387"/>
        <end position="535"/>
    </location>
</feature>
<evidence type="ECO:0000259" key="14">
    <source>
        <dbReference type="Pfam" id="PF02775"/>
    </source>
</evidence>
<feature type="domain" description="Thiamine pyrophosphate enzyme central" evidence="13">
    <location>
        <begin position="196"/>
        <end position="329"/>
    </location>
</feature>
<evidence type="ECO:0000313" key="16">
    <source>
        <dbReference type="EMBL" id="MBV7390388.1"/>
    </source>
</evidence>
<evidence type="ECO:0000256" key="7">
    <source>
        <dbReference type="ARBA" id="ARBA00022723"/>
    </source>
</evidence>
<comment type="catalytic activity">
    <reaction evidence="11 12">
        <text>2 pyruvate + H(+) = (2S)-2-acetolactate + CO2</text>
        <dbReference type="Rhea" id="RHEA:25249"/>
        <dbReference type="ChEBI" id="CHEBI:15361"/>
        <dbReference type="ChEBI" id="CHEBI:15378"/>
        <dbReference type="ChEBI" id="CHEBI:16526"/>
        <dbReference type="ChEBI" id="CHEBI:58476"/>
        <dbReference type="EC" id="2.2.1.6"/>
    </reaction>
</comment>
<keyword evidence="5 12" id="KW-0028">Amino-acid biosynthesis</keyword>
<dbReference type="InterPro" id="IPR045229">
    <property type="entry name" value="TPP_enz"/>
</dbReference>
<keyword evidence="10 12" id="KW-0100">Branched-chain amino acid biosynthesis</keyword>
<dbReference type="NCBIfam" id="TIGR00118">
    <property type="entry name" value="acolac_lg"/>
    <property type="match status" value="1"/>
</dbReference>
<dbReference type="CDD" id="cd02015">
    <property type="entry name" value="TPP_AHAS"/>
    <property type="match status" value="1"/>
</dbReference>
<sequence>MPEAKQNGAEILIDTLIKQNVEMIFGYPGGAVLPLYDTLYDEKIPNILTRHEQGAVHAAEGYAKATGKPGVVLVTSGPGATNVVTGIADAMSDSLPLVVITGQVGTPGIGKDAFQEADILGITLPITKHNYQVRKVEDIPRIVNEAFHVATTGRKGPVVIDLPKDMTVAKCDPSKDNVVFLESYQPNTQPSKLQLTRLMNQLEKAKKPVVLVGAGVTAAEAQAEFLQFVEKYQLPTVATLLGLGILPSKHELFLGMGGMHGTYAANMALMEADLLINIGSRFDDRLATSAENFAPHAKIAQVNIDPGEIGKVIAVDIPIVADAKEALKEMLTYEMNQPKQEAWLEKTLANKIAHPYHYQLSQTSIKPQQVIELVGEITNGQAYVATDVGQHQMWTAQFYPFNFPRQLITSGGLGTMGYGIPAGIGAKIAHPEKEVIVFVGDGGFQMTNQEMAILVENNLSIKFVLLNNRSLGMVRQWQERFFNERRSRSEFTHQPNFCKIAEAYDLASFKITEPENLMEQLQEAFSCEGPALIEVLVDNREHVLPMVPAGQPNDQMLGVE</sequence>
<dbReference type="Proteomes" id="UP000774130">
    <property type="component" value="Unassembled WGS sequence"/>
</dbReference>
<gene>
    <name evidence="16" type="primary">ilvB</name>
    <name evidence="16" type="ORF">KUA55_06815</name>
</gene>
<comment type="cofactor">
    <cofactor evidence="12">
        <name>Mg(2+)</name>
        <dbReference type="ChEBI" id="CHEBI:18420"/>
    </cofactor>
    <text evidence="12">Binds 1 Mg(2+) ion per subunit.</text>
</comment>
<evidence type="ECO:0000256" key="3">
    <source>
        <dbReference type="ARBA" id="ARBA00007812"/>
    </source>
</evidence>
<keyword evidence="17" id="KW-1185">Reference proteome</keyword>
<dbReference type="InterPro" id="IPR039368">
    <property type="entry name" value="AHAS_TPP"/>
</dbReference>
<dbReference type="PANTHER" id="PTHR18968">
    <property type="entry name" value="THIAMINE PYROPHOSPHATE ENZYMES"/>
    <property type="match status" value="1"/>
</dbReference>